<dbReference type="Pfam" id="PF00004">
    <property type="entry name" value="AAA"/>
    <property type="match status" value="1"/>
</dbReference>
<organism evidence="5 6">
    <name type="scientific">Mycena alexandri</name>
    <dbReference type="NCBI Taxonomy" id="1745969"/>
    <lineage>
        <taxon>Eukaryota</taxon>
        <taxon>Fungi</taxon>
        <taxon>Dikarya</taxon>
        <taxon>Basidiomycota</taxon>
        <taxon>Agaricomycotina</taxon>
        <taxon>Agaricomycetes</taxon>
        <taxon>Agaricomycetidae</taxon>
        <taxon>Agaricales</taxon>
        <taxon>Marasmiineae</taxon>
        <taxon>Mycenaceae</taxon>
        <taxon>Mycena</taxon>
    </lineage>
</organism>
<dbReference type="GO" id="GO:0031593">
    <property type="term" value="F:polyubiquitin modification-dependent protein binding"/>
    <property type="evidence" value="ECO:0007669"/>
    <property type="project" value="TreeGrafter"/>
</dbReference>
<reference evidence="5" key="1">
    <citation type="submission" date="2023-03" db="EMBL/GenBank/DDBJ databases">
        <title>Massive genome expansion in bonnet fungi (Mycena s.s.) driven by repeated elements and novel gene families across ecological guilds.</title>
        <authorList>
            <consortium name="Lawrence Berkeley National Laboratory"/>
            <person name="Harder C.B."/>
            <person name="Miyauchi S."/>
            <person name="Viragh M."/>
            <person name="Kuo A."/>
            <person name="Thoen E."/>
            <person name="Andreopoulos B."/>
            <person name="Lu D."/>
            <person name="Skrede I."/>
            <person name="Drula E."/>
            <person name="Henrissat B."/>
            <person name="Morin E."/>
            <person name="Kohler A."/>
            <person name="Barry K."/>
            <person name="LaButti K."/>
            <person name="Morin E."/>
            <person name="Salamov A."/>
            <person name="Lipzen A."/>
            <person name="Mereny Z."/>
            <person name="Hegedus B."/>
            <person name="Baldrian P."/>
            <person name="Stursova M."/>
            <person name="Weitz H."/>
            <person name="Taylor A."/>
            <person name="Grigoriev I.V."/>
            <person name="Nagy L.G."/>
            <person name="Martin F."/>
            <person name="Kauserud H."/>
        </authorList>
    </citation>
    <scope>NUCLEOTIDE SEQUENCE</scope>
    <source>
        <strain evidence="5">CBHHK200</strain>
    </source>
</reference>
<keyword evidence="5" id="KW-0378">Hydrolase</keyword>
<evidence type="ECO:0000313" key="6">
    <source>
        <dbReference type="Proteomes" id="UP001218188"/>
    </source>
</evidence>
<dbReference type="Pfam" id="PF17862">
    <property type="entry name" value="AAA_lid_3"/>
    <property type="match status" value="1"/>
</dbReference>
<dbReference type="GO" id="GO:0005524">
    <property type="term" value="F:ATP binding"/>
    <property type="evidence" value="ECO:0007669"/>
    <property type="project" value="UniProtKB-KW"/>
</dbReference>
<evidence type="ECO:0000313" key="5">
    <source>
        <dbReference type="EMBL" id="KAJ7040721.1"/>
    </source>
</evidence>
<keyword evidence="6" id="KW-1185">Reference proteome</keyword>
<dbReference type="GO" id="GO:0016887">
    <property type="term" value="F:ATP hydrolysis activity"/>
    <property type="evidence" value="ECO:0007669"/>
    <property type="project" value="InterPro"/>
</dbReference>
<feature type="domain" description="AAA+ ATPase" evidence="4">
    <location>
        <begin position="40"/>
        <end position="172"/>
    </location>
</feature>
<evidence type="ECO:0000256" key="1">
    <source>
        <dbReference type="ARBA" id="ARBA00006914"/>
    </source>
</evidence>
<dbReference type="GO" id="GO:0005634">
    <property type="term" value="C:nucleus"/>
    <property type="evidence" value="ECO:0007669"/>
    <property type="project" value="TreeGrafter"/>
</dbReference>
<dbReference type="InterPro" id="IPR003959">
    <property type="entry name" value="ATPase_AAA_core"/>
</dbReference>
<dbReference type="InterPro" id="IPR050168">
    <property type="entry name" value="AAA_ATPase_domain"/>
</dbReference>
<dbReference type="AlphaFoldDB" id="A0AAD6T8B0"/>
<dbReference type="GO" id="GO:0097352">
    <property type="term" value="P:autophagosome maturation"/>
    <property type="evidence" value="ECO:0007669"/>
    <property type="project" value="TreeGrafter"/>
</dbReference>
<name>A0AAD6T8B0_9AGAR</name>
<dbReference type="GO" id="GO:0005829">
    <property type="term" value="C:cytosol"/>
    <property type="evidence" value="ECO:0007669"/>
    <property type="project" value="TreeGrafter"/>
</dbReference>
<keyword evidence="3" id="KW-0067">ATP-binding</keyword>
<dbReference type="Gene3D" id="6.10.20.150">
    <property type="match status" value="1"/>
</dbReference>
<dbReference type="GO" id="GO:0030970">
    <property type="term" value="P:retrograde protein transport, ER to cytosol"/>
    <property type="evidence" value="ECO:0007669"/>
    <property type="project" value="TreeGrafter"/>
</dbReference>
<accession>A0AAD6T8B0</accession>
<dbReference type="PANTHER" id="PTHR23077:SF171">
    <property type="entry name" value="NUCLEAR VALOSIN-CONTAINING PROTEIN-LIKE"/>
    <property type="match status" value="1"/>
</dbReference>
<protein>
    <submittedName>
        <fullName evidence="5">P-loop containing nucleoside triphosphate hydrolase protein</fullName>
    </submittedName>
</protein>
<dbReference type="Gene3D" id="3.40.50.300">
    <property type="entry name" value="P-loop containing nucleotide triphosphate hydrolases"/>
    <property type="match status" value="1"/>
</dbReference>
<dbReference type="GO" id="GO:0051228">
    <property type="term" value="P:mitotic spindle disassembly"/>
    <property type="evidence" value="ECO:0007669"/>
    <property type="project" value="TreeGrafter"/>
</dbReference>
<comment type="caution">
    <text evidence="5">The sequence shown here is derived from an EMBL/GenBank/DDBJ whole genome shotgun (WGS) entry which is preliminary data.</text>
</comment>
<dbReference type="InterPro" id="IPR041569">
    <property type="entry name" value="AAA_lid_3"/>
</dbReference>
<dbReference type="SUPFAM" id="SSF52540">
    <property type="entry name" value="P-loop containing nucleoside triphosphate hydrolases"/>
    <property type="match status" value="1"/>
</dbReference>
<comment type="similarity">
    <text evidence="1">Belongs to the AAA ATPase family.</text>
</comment>
<dbReference type="SMART" id="SM00382">
    <property type="entry name" value="AAA"/>
    <property type="match status" value="1"/>
</dbReference>
<evidence type="ECO:0000256" key="3">
    <source>
        <dbReference type="ARBA" id="ARBA00022840"/>
    </source>
</evidence>
<dbReference type="EMBL" id="JARJCM010000020">
    <property type="protein sequence ID" value="KAJ7040721.1"/>
    <property type="molecule type" value="Genomic_DNA"/>
</dbReference>
<proteinExistence type="inferred from homology"/>
<dbReference type="Proteomes" id="UP001218188">
    <property type="component" value="Unassembled WGS sequence"/>
</dbReference>
<evidence type="ECO:0000259" key="4">
    <source>
        <dbReference type="SMART" id="SM00382"/>
    </source>
</evidence>
<dbReference type="InterPro" id="IPR003593">
    <property type="entry name" value="AAA+_ATPase"/>
</dbReference>
<dbReference type="GO" id="GO:0034098">
    <property type="term" value="C:VCP-NPL4-UFD1 AAA ATPase complex"/>
    <property type="evidence" value="ECO:0007669"/>
    <property type="project" value="TreeGrafter"/>
</dbReference>
<gene>
    <name evidence="5" type="ORF">C8F04DRAFT_1253643</name>
</gene>
<sequence length="289" mass="32146">MDNMKWDEIGGLATVKQELREAVEFSVQHPEKSLEFGLYPVHGVFLYGPPGNGKTVLAKAVASECDVNLIHVSGFELLGMQFDGEVESNVRALFDRTRAAAPCVMVLDNFDAISHAAKRDLLLNHILAEMLRTTTAKAKVFIIGVTNRPERIDPALLRPGRLEHHIYLPLPDNASRLSILKTSLKMSPVSPDVDFGVLASLMQGFSGSDIVEICQRAAKIAIRESIEADVIKARESEERGDAGNVDAVEEEALFITRRHFEEILKFARPSVSDKDIRCYEDFANTWQLK</sequence>
<evidence type="ECO:0000256" key="2">
    <source>
        <dbReference type="ARBA" id="ARBA00022741"/>
    </source>
</evidence>
<dbReference type="InterPro" id="IPR027417">
    <property type="entry name" value="P-loop_NTPase"/>
</dbReference>
<keyword evidence="2" id="KW-0547">Nucleotide-binding</keyword>
<dbReference type="PANTHER" id="PTHR23077">
    <property type="entry name" value="AAA-FAMILY ATPASE"/>
    <property type="match status" value="1"/>
</dbReference>